<keyword evidence="3" id="KW-1185">Reference proteome</keyword>
<protein>
    <recommendedName>
        <fullName evidence="4">Asl1-like glycosyl hydrolase catalytic domain-containing protein</fullName>
    </recommendedName>
</protein>
<feature type="region of interest" description="Disordered" evidence="1">
    <location>
        <begin position="42"/>
        <end position="62"/>
    </location>
</feature>
<evidence type="ECO:0008006" key="4">
    <source>
        <dbReference type="Google" id="ProtNLM"/>
    </source>
</evidence>
<dbReference type="InterPro" id="IPR006311">
    <property type="entry name" value="TAT_signal"/>
</dbReference>
<name>A0ABT5Z8D8_9ACTN</name>
<reference evidence="2 3" key="1">
    <citation type="submission" date="2023-03" db="EMBL/GenBank/DDBJ databases">
        <title>Draft genome sequence of type strain Streptomyces ferralitis JCM 14344.</title>
        <authorList>
            <person name="Klaysubun C."/>
            <person name="Duangmal K."/>
        </authorList>
    </citation>
    <scope>NUCLEOTIDE SEQUENCE [LARGE SCALE GENOMIC DNA]</scope>
    <source>
        <strain evidence="2 3">JCM 14344</strain>
    </source>
</reference>
<evidence type="ECO:0000313" key="3">
    <source>
        <dbReference type="Proteomes" id="UP001220022"/>
    </source>
</evidence>
<dbReference type="EMBL" id="JARHTQ010000029">
    <property type="protein sequence ID" value="MDF2260088.1"/>
    <property type="molecule type" value="Genomic_DNA"/>
</dbReference>
<sequence>MEDRTKPRSAATGRFSRRRVLQLSGSLGIAALSAAGSAVTASYATTPGPGRNTSRVSAPPPRGALGTNFNGDPDWANFAELQALSATWLRGFFAMPDADHGAVAGQPVIRTLLAAGARGYRTVLSLKFPYFTEPVPTPGSPAMATALRRLADALPVVMGKVDILVVGNEPFIECLANDRDTNQLNVFYETMARHVIAYREQNGSPNRKTTLYMGALNHLDLPAWRTAATDRWMAYVRGTPALDGVDIHPHLPDVAAGQAYLDYILPRLRSDQTFLATEFSLVLFWRKHPRDPVSREFTARYGLPSGTLVWQVIKDAIQHPFSQQKWNDFLSMSPWFANNRDFLRDQVEKFRATGRLAVATYGVTQDAAMVSHFGPDSTPWLLDSLFCPYTVQSGAHGLPGRTLPWTEEFRALQ</sequence>
<comment type="caution">
    <text evidence="2">The sequence shown here is derived from an EMBL/GenBank/DDBJ whole genome shotgun (WGS) entry which is preliminary data.</text>
</comment>
<evidence type="ECO:0000256" key="1">
    <source>
        <dbReference type="SAM" id="MobiDB-lite"/>
    </source>
</evidence>
<dbReference type="SUPFAM" id="SSF51445">
    <property type="entry name" value="(Trans)glycosidases"/>
    <property type="match status" value="1"/>
</dbReference>
<gene>
    <name evidence="2" type="ORF">P2L57_31500</name>
</gene>
<evidence type="ECO:0000313" key="2">
    <source>
        <dbReference type="EMBL" id="MDF2260088.1"/>
    </source>
</evidence>
<dbReference type="RefSeq" id="WP_275820337.1">
    <property type="nucleotide sequence ID" value="NZ_BAAANM010000030.1"/>
</dbReference>
<dbReference type="PROSITE" id="PS51318">
    <property type="entry name" value="TAT"/>
    <property type="match status" value="1"/>
</dbReference>
<proteinExistence type="predicted"/>
<dbReference type="InterPro" id="IPR017853">
    <property type="entry name" value="GH"/>
</dbReference>
<accession>A0ABT5Z8D8</accession>
<organism evidence="2 3">
    <name type="scientific">Streptantibioticus ferralitis</name>
    <dbReference type="NCBI Taxonomy" id="236510"/>
    <lineage>
        <taxon>Bacteria</taxon>
        <taxon>Bacillati</taxon>
        <taxon>Actinomycetota</taxon>
        <taxon>Actinomycetes</taxon>
        <taxon>Kitasatosporales</taxon>
        <taxon>Streptomycetaceae</taxon>
        <taxon>Streptantibioticus</taxon>
    </lineage>
</organism>
<dbReference type="Proteomes" id="UP001220022">
    <property type="component" value="Unassembled WGS sequence"/>
</dbReference>